<sequence>MKRKFLLALLAIATSILSGCANWSSIDRSTKLPPPNSDQKTRNTGVAIHLDMQQRLVLVNGLQEYCAEPSPDAIAAFAASAAASANVEQKVNGALAAAVGNNVSSTGLRTQSITLMRDSLYRMCEAYANGKISDIQVANLLARSQNMSMVILAIEQLTGAVTPKQASITTSANNQSAATLLSTQELLDKAREKENTAKAELDKANEALTDIPEDAENYTELTQNKELAQQKYDDAKANRELLEDNKDQIAANVSNSISGGVSYTTMGQTKQLDKEATQAIAKTISDMINKALDKDYTVETCLAYITSDNVNSNTTTADKETALYKLKIETYELCSNVLSTLTSSPEFNTIFGDRVAVDSSNAAINFREKYKSDPKFQEIVKEKAKTEGVSVNEFNTIREFSAERNKLYTEFN</sequence>
<evidence type="ECO:0008006" key="5">
    <source>
        <dbReference type="Google" id="ProtNLM"/>
    </source>
</evidence>
<evidence type="ECO:0000313" key="4">
    <source>
        <dbReference type="Proteomes" id="UP001310248"/>
    </source>
</evidence>
<dbReference type="EMBL" id="JAYDYW010000006">
    <property type="protein sequence ID" value="MEE1673729.1"/>
    <property type="molecule type" value="Genomic_DNA"/>
</dbReference>
<keyword evidence="1" id="KW-0175">Coiled coil</keyword>
<dbReference type="Proteomes" id="UP001310248">
    <property type="component" value="Unassembled WGS sequence"/>
</dbReference>
<reference evidence="4" key="1">
    <citation type="submission" date="2023-07" db="EMBL/GenBank/DDBJ databases">
        <title>Draft genome sequence of Agarivorans aestuarii strain ZMCS4, a CAZymes producing bacteria isolated from the marine brown algae Clodostephus spongiosus.</title>
        <authorList>
            <person name="Lorente B."/>
            <person name="Cabral C."/>
            <person name="Frias J."/>
            <person name="Faria J."/>
            <person name="Toubarro D."/>
        </authorList>
    </citation>
    <scope>NUCLEOTIDE SEQUENCE [LARGE SCALE GENOMIC DNA]</scope>
    <source>
        <strain evidence="4">ZMCS4</strain>
    </source>
</reference>
<keyword evidence="2" id="KW-0732">Signal</keyword>
<proteinExistence type="predicted"/>
<evidence type="ECO:0000256" key="2">
    <source>
        <dbReference type="SAM" id="SignalP"/>
    </source>
</evidence>
<gene>
    <name evidence="3" type="ORF">SNR37_003156</name>
</gene>
<comment type="caution">
    <text evidence="3">The sequence shown here is derived from an EMBL/GenBank/DDBJ whole genome shotgun (WGS) entry which is preliminary data.</text>
</comment>
<reference evidence="3 4" key="2">
    <citation type="submission" date="2023-12" db="EMBL/GenBank/DDBJ databases">
        <authorList>
            <consortium name="Cladostephus spongiosus"/>
            <person name="Lorente B."/>
            <person name="Cabral C."/>
            <person name="Frias J."/>
            <person name="Faria J."/>
            <person name="Toubarro D."/>
        </authorList>
    </citation>
    <scope>NUCLEOTIDE SEQUENCE [LARGE SCALE GENOMIC DNA]</scope>
    <source>
        <strain evidence="3 4">ZMCS4</strain>
    </source>
</reference>
<evidence type="ECO:0000313" key="3">
    <source>
        <dbReference type="EMBL" id="MEE1673729.1"/>
    </source>
</evidence>
<accession>A0ABU7G405</accession>
<protein>
    <recommendedName>
        <fullName evidence="5">Lipoprotein</fullName>
    </recommendedName>
</protein>
<keyword evidence="4" id="KW-1185">Reference proteome</keyword>
<feature type="signal peptide" evidence="2">
    <location>
        <begin position="1"/>
        <end position="21"/>
    </location>
</feature>
<feature type="chain" id="PRO_5045333428" description="Lipoprotein" evidence="2">
    <location>
        <begin position="22"/>
        <end position="412"/>
    </location>
</feature>
<dbReference type="RefSeq" id="WP_329774978.1">
    <property type="nucleotide sequence ID" value="NZ_JAYDYW010000006.1"/>
</dbReference>
<feature type="coiled-coil region" evidence="1">
    <location>
        <begin position="180"/>
        <end position="252"/>
    </location>
</feature>
<organism evidence="3 4">
    <name type="scientific">Agarivorans aestuarii</name>
    <dbReference type="NCBI Taxonomy" id="1563703"/>
    <lineage>
        <taxon>Bacteria</taxon>
        <taxon>Pseudomonadati</taxon>
        <taxon>Pseudomonadota</taxon>
        <taxon>Gammaproteobacteria</taxon>
        <taxon>Alteromonadales</taxon>
        <taxon>Alteromonadaceae</taxon>
        <taxon>Agarivorans</taxon>
    </lineage>
</organism>
<evidence type="ECO:0000256" key="1">
    <source>
        <dbReference type="SAM" id="Coils"/>
    </source>
</evidence>
<dbReference type="PROSITE" id="PS51257">
    <property type="entry name" value="PROKAR_LIPOPROTEIN"/>
    <property type="match status" value="1"/>
</dbReference>
<name>A0ABU7G405_9ALTE</name>